<dbReference type="Proteomes" id="UP000321497">
    <property type="component" value="Unassembled WGS sequence"/>
</dbReference>
<keyword evidence="8" id="KW-0732">Signal</keyword>
<keyword evidence="6" id="KW-0175">Coiled coil</keyword>
<evidence type="ECO:0000256" key="1">
    <source>
        <dbReference type="ARBA" id="ARBA00004496"/>
    </source>
</evidence>
<dbReference type="SMART" id="SM00028">
    <property type="entry name" value="TPR"/>
    <property type="match status" value="5"/>
</dbReference>
<dbReference type="SUPFAM" id="SSF46894">
    <property type="entry name" value="C-terminal effector domain of the bipartite response regulators"/>
    <property type="match status" value="1"/>
</dbReference>
<dbReference type="GO" id="GO:0006355">
    <property type="term" value="P:regulation of DNA-templated transcription"/>
    <property type="evidence" value="ECO:0007669"/>
    <property type="project" value="InterPro"/>
</dbReference>
<dbReference type="PANTHER" id="PTHR46630">
    <property type="entry name" value="TETRATRICOPEPTIDE REPEAT PROTEIN 29"/>
    <property type="match status" value="1"/>
</dbReference>
<dbReference type="EMBL" id="VORT01000006">
    <property type="protein sequence ID" value="TXD72866.1"/>
    <property type="molecule type" value="Genomic_DNA"/>
</dbReference>
<comment type="caution">
    <text evidence="9">The sequence shown here is derived from an EMBL/GenBank/DDBJ whole genome shotgun (WGS) entry which is preliminary data.</text>
</comment>
<evidence type="ECO:0000313" key="10">
    <source>
        <dbReference type="Proteomes" id="UP000321497"/>
    </source>
</evidence>
<dbReference type="SUPFAM" id="SSF48452">
    <property type="entry name" value="TPR-like"/>
    <property type="match status" value="1"/>
</dbReference>
<evidence type="ECO:0000256" key="3">
    <source>
        <dbReference type="ARBA" id="ARBA00022737"/>
    </source>
</evidence>
<evidence type="ECO:0000256" key="4">
    <source>
        <dbReference type="ARBA" id="ARBA00022803"/>
    </source>
</evidence>
<accession>A0A5C6Z0F1</accession>
<evidence type="ECO:0000256" key="6">
    <source>
        <dbReference type="SAM" id="Coils"/>
    </source>
</evidence>
<feature type="signal peptide" evidence="8">
    <location>
        <begin position="1"/>
        <end position="32"/>
    </location>
</feature>
<sequence length="628" mass="72497">MGNNLYFRYPNLFMKKLTPLVILLCFFLSTQAQTPAIEKLNKQIENNLSNPDSTKIYLFRLLKHAAELHDTVIGKTYSTLGIQYNKLAVPDSAEFYMKKALDYTEKYPLPHAKMYLNLAINYRFGSRYQESLEALDNAMQFYKKAENKEGEGLVYGEMGSNYNYMMNSEKALEYLKKAIAILTEVNNQRELYIVKQKLANLYYNNGDYAFAKDLYEEVLPNFAKNKGLNYYYTLLSYADCLIQLEENYKGAEEALKEVESGLREMNNKEYMWLSVSNLAKVYDATGRTQEAQEAFQKAYDGSLQLNSTRFMEISVHYLDFLNNHKQYTKALSVIDQVKNNTKTSRLKMNAENEIDFLKQTVSTYSQKGMVENSLQSFERMDFLKDSLNTAINKAKSLELQEAYQNGLQREKNLVLTKNNELLVENNNKKDNILLLSILIFILILAIGLVLFLSNKNKLKLQQELVTSLETSQKVLEEKNTLEHELSLERERTLVNKEKELIEVTMEMSDLQNRIMELIAHRENPESSEALATKLKDLLSNNNYWKYFKGKFVEVHPVFASQLSEMFPSLSDSDVAYCCMLKLQLSTKEIASLMGISSDQVESKTATLRRKIGMGDDILGFEKLIDHLE</sequence>
<evidence type="ECO:0000256" key="8">
    <source>
        <dbReference type="SAM" id="SignalP"/>
    </source>
</evidence>
<dbReference type="AlphaFoldDB" id="A0A5C6Z0F1"/>
<feature type="coiled-coil region" evidence="6">
    <location>
        <begin position="340"/>
        <end position="400"/>
    </location>
</feature>
<organism evidence="9 10">
    <name type="scientific">Aequorivita antarctica</name>
    <dbReference type="NCBI Taxonomy" id="153266"/>
    <lineage>
        <taxon>Bacteria</taxon>
        <taxon>Pseudomonadati</taxon>
        <taxon>Bacteroidota</taxon>
        <taxon>Flavobacteriia</taxon>
        <taxon>Flavobacteriales</taxon>
        <taxon>Flavobacteriaceae</taxon>
        <taxon>Aequorivita</taxon>
    </lineage>
</organism>
<proteinExistence type="inferred from homology"/>
<keyword evidence="4" id="KW-0802">TPR repeat</keyword>
<keyword evidence="10" id="KW-1185">Reference proteome</keyword>
<protein>
    <submittedName>
        <fullName evidence="9">Tetratricopeptide repeat protein</fullName>
    </submittedName>
</protein>
<dbReference type="GO" id="GO:0005737">
    <property type="term" value="C:cytoplasm"/>
    <property type="evidence" value="ECO:0007669"/>
    <property type="project" value="UniProtKB-SubCell"/>
</dbReference>
<evidence type="ECO:0000256" key="2">
    <source>
        <dbReference type="ARBA" id="ARBA00022490"/>
    </source>
</evidence>
<feature type="chain" id="PRO_5022735711" evidence="8">
    <location>
        <begin position="33"/>
        <end position="628"/>
    </location>
</feature>
<reference evidence="9 10" key="1">
    <citation type="submission" date="2019-08" db="EMBL/GenBank/DDBJ databases">
        <title>Genome of Aequorivita antarctica SW49 (type strain).</title>
        <authorList>
            <person name="Bowman J.P."/>
        </authorList>
    </citation>
    <scope>NUCLEOTIDE SEQUENCE [LARGE SCALE GENOMIC DNA]</scope>
    <source>
        <strain evidence="9 10">SW49</strain>
    </source>
</reference>
<gene>
    <name evidence="9" type="ORF">ESU54_09430</name>
</gene>
<comment type="similarity">
    <text evidence="5">Belongs to the Rap family.</text>
</comment>
<dbReference type="InterPro" id="IPR011990">
    <property type="entry name" value="TPR-like_helical_dom_sf"/>
</dbReference>
<dbReference type="GO" id="GO:0003677">
    <property type="term" value="F:DNA binding"/>
    <property type="evidence" value="ECO:0007669"/>
    <property type="project" value="InterPro"/>
</dbReference>
<evidence type="ECO:0000256" key="7">
    <source>
        <dbReference type="SAM" id="Phobius"/>
    </source>
</evidence>
<name>A0A5C6Z0F1_9FLAO</name>
<dbReference type="InterPro" id="IPR016032">
    <property type="entry name" value="Sig_transdc_resp-reg_C-effctor"/>
</dbReference>
<keyword evidence="7" id="KW-0812">Transmembrane</keyword>
<feature type="coiled-coil region" evidence="6">
    <location>
        <begin position="241"/>
        <end position="268"/>
    </location>
</feature>
<evidence type="ECO:0000256" key="5">
    <source>
        <dbReference type="ARBA" id="ARBA00038253"/>
    </source>
</evidence>
<evidence type="ECO:0000313" key="9">
    <source>
        <dbReference type="EMBL" id="TXD72866.1"/>
    </source>
</evidence>
<dbReference type="InterPro" id="IPR019734">
    <property type="entry name" value="TPR_rpt"/>
</dbReference>
<feature type="transmembrane region" description="Helical" evidence="7">
    <location>
        <begin position="432"/>
        <end position="452"/>
    </location>
</feature>
<dbReference type="Pfam" id="PF13424">
    <property type="entry name" value="TPR_12"/>
    <property type="match status" value="1"/>
</dbReference>
<keyword evidence="3" id="KW-0677">Repeat</keyword>
<comment type="subcellular location">
    <subcellularLocation>
        <location evidence="1">Cytoplasm</location>
    </subcellularLocation>
</comment>
<keyword evidence="7" id="KW-0472">Membrane</keyword>
<keyword evidence="2" id="KW-0963">Cytoplasm</keyword>
<dbReference type="Gene3D" id="1.25.40.10">
    <property type="entry name" value="Tetratricopeptide repeat domain"/>
    <property type="match status" value="2"/>
</dbReference>
<keyword evidence="7" id="KW-1133">Transmembrane helix</keyword>
<dbReference type="InterPro" id="IPR051476">
    <property type="entry name" value="Bac_ResReg_Asp_Phosphatase"/>
</dbReference>
<dbReference type="PANTHER" id="PTHR46630:SF1">
    <property type="entry name" value="TETRATRICOPEPTIDE REPEAT PROTEIN 29"/>
    <property type="match status" value="1"/>
</dbReference>